<keyword evidence="2" id="KW-1185">Reference proteome</keyword>
<evidence type="ECO:0000313" key="2">
    <source>
        <dbReference type="Proteomes" id="UP001152888"/>
    </source>
</evidence>
<sequence>MPYFSLFDVCILNISRSVHISELLVNIVATNDSLVKILLKKEILDIIEQLLTKYSKSIEDNKHLLMCLLSAMSIFVEYFDEHDMAFKKSLCLLIIDVFKRAKCMELWVPCLEIFHNQVEKDDIKLLLARNGVCELIYELVDDHIHLMETDNEDHKLIFQCACDIIVIILTEDECMYFLYDNGKGKMYENMVSWLNTSDDKLLSTAVLALGNFARKDLHCIQMVQSGISKKLIELVKKYNQSTKDEDVKIQHALLSTLKNLVIPAQNKSQVLQEGLIDAIYPMIKMNQYLVIFKLLGTFRMVIDGQEEAALDLISRNDFLQRLVFWCFNADHLGIRGEVPRLISWLIKNCRSFKPFKGVLDVKECVKCIVDMICSNHAVMQNEAFIALSLLCIGCKKNDKELEGNVQWEQLVKQLVSADIGKAVSFVVMKYGHKMDKSSIDNLLTFLEQLVENSNIVNNLKEAELSSRLTTLSSNSNAEQLKERLDKTVNALK</sequence>
<dbReference type="GO" id="GO:0005085">
    <property type="term" value="F:guanyl-nucleotide exchange factor activity"/>
    <property type="evidence" value="ECO:0007669"/>
    <property type="project" value="InterPro"/>
</dbReference>
<name>A0A9P0K3G4_ACAOB</name>
<accession>A0A9P0K3G4</accession>
<evidence type="ECO:0008006" key="3">
    <source>
        <dbReference type="Google" id="ProtNLM"/>
    </source>
</evidence>
<proteinExistence type="predicted"/>
<dbReference type="InterPro" id="IPR011989">
    <property type="entry name" value="ARM-like"/>
</dbReference>
<dbReference type="OrthoDB" id="26149at2759"/>
<dbReference type="SUPFAM" id="SSF48371">
    <property type="entry name" value="ARM repeat"/>
    <property type="match status" value="1"/>
</dbReference>
<dbReference type="InterPro" id="IPR016024">
    <property type="entry name" value="ARM-type_fold"/>
</dbReference>
<dbReference type="AlphaFoldDB" id="A0A9P0K3G4"/>
<dbReference type="PANTHER" id="PTHR10957">
    <property type="entry name" value="RAP1 GTPASE-GDP DISSOCIATION STIMULATOR 1"/>
    <property type="match status" value="1"/>
</dbReference>
<dbReference type="Gene3D" id="1.25.10.10">
    <property type="entry name" value="Leucine-rich Repeat Variant"/>
    <property type="match status" value="1"/>
</dbReference>
<organism evidence="1 2">
    <name type="scientific">Acanthoscelides obtectus</name>
    <name type="common">Bean weevil</name>
    <name type="synonym">Bruchus obtectus</name>
    <dbReference type="NCBI Taxonomy" id="200917"/>
    <lineage>
        <taxon>Eukaryota</taxon>
        <taxon>Metazoa</taxon>
        <taxon>Ecdysozoa</taxon>
        <taxon>Arthropoda</taxon>
        <taxon>Hexapoda</taxon>
        <taxon>Insecta</taxon>
        <taxon>Pterygota</taxon>
        <taxon>Neoptera</taxon>
        <taxon>Endopterygota</taxon>
        <taxon>Coleoptera</taxon>
        <taxon>Polyphaga</taxon>
        <taxon>Cucujiformia</taxon>
        <taxon>Chrysomeloidea</taxon>
        <taxon>Chrysomelidae</taxon>
        <taxon>Bruchinae</taxon>
        <taxon>Bruchini</taxon>
        <taxon>Acanthoscelides</taxon>
    </lineage>
</organism>
<dbReference type="FunFam" id="1.25.10.10:FF:000369">
    <property type="entry name" value="Vimar"/>
    <property type="match status" value="1"/>
</dbReference>
<dbReference type="EMBL" id="CAKOFQ010006734">
    <property type="protein sequence ID" value="CAH1966466.1"/>
    <property type="molecule type" value="Genomic_DNA"/>
</dbReference>
<dbReference type="Proteomes" id="UP001152888">
    <property type="component" value="Unassembled WGS sequence"/>
</dbReference>
<protein>
    <recommendedName>
        <fullName evidence="3">Rap1 GTPase-GDP dissociation stimulator 1-B</fullName>
    </recommendedName>
</protein>
<reference evidence="1" key="1">
    <citation type="submission" date="2022-03" db="EMBL/GenBank/DDBJ databases">
        <authorList>
            <person name="Sayadi A."/>
        </authorList>
    </citation>
    <scope>NUCLEOTIDE SEQUENCE</scope>
</reference>
<dbReference type="InterPro" id="IPR040144">
    <property type="entry name" value="RAP1GDS1"/>
</dbReference>
<comment type="caution">
    <text evidence="1">The sequence shown here is derived from an EMBL/GenBank/DDBJ whole genome shotgun (WGS) entry which is preliminary data.</text>
</comment>
<gene>
    <name evidence="1" type="ORF">ACAOBT_LOCUS6861</name>
</gene>
<evidence type="ECO:0000313" key="1">
    <source>
        <dbReference type="EMBL" id="CAH1966466.1"/>
    </source>
</evidence>